<evidence type="ECO:0000313" key="1">
    <source>
        <dbReference type="EMBL" id="QIX01967.1"/>
    </source>
</evidence>
<reference evidence="1 2" key="1">
    <citation type="journal article" date="2016" name="Sci. Rep.">
        <title>Peltaster fructicola genome reveals evolution from an invasive phytopathogen to an ectophytic parasite.</title>
        <authorList>
            <person name="Xu C."/>
            <person name="Chen H."/>
            <person name="Gleason M.L."/>
            <person name="Xu J.R."/>
            <person name="Liu H."/>
            <person name="Zhang R."/>
            <person name="Sun G."/>
        </authorList>
    </citation>
    <scope>NUCLEOTIDE SEQUENCE [LARGE SCALE GENOMIC DNA]</scope>
    <source>
        <strain evidence="1 2">LNHT1506</strain>
    </source>
</reference>
<protein>
    <recommendedName>
        <fullName evidence="3">BTB domain-containing protein</fullName>
    </recommendedName>
</protein>
<dbReference type="AlphaFoldDB" id="A0A6H0Y4L0"/>
<name>A0A6H0Y4L0_9PEZI</name>
<dbReference type="EMBL" id="CP051143">
    <property type="protein sequence ID" value="QIX01967.1"/>
    <property type="molecule type" value="Genomic_DNA"/>
</dbReference>
<evidence type="ECO:0008006" key="3">
    <source>
        <dbReference type="Google" id="ProtNLM"/>
    </source>
</evidence>
<dbReference type="Proteomes" id="UP000503462">
    <property type="component" value="Chromosome 5"/>
</dbReference>
<dbReference type="OrthoDB" id="194443at2759"/>
<keyword evidence="2" id="KW-1185">Reference proteome</keyword>
<proteinExistence type="predicted"/>
<sequence length="263" mass="29524">MAPTMSIFLESDHITPYTLAAYEIVGDHQVKISLDKSVHEYNIPGFLLTDVSIYFQVVLFGDFEEGKTETLKLPDTDEDVLHLFLYWLQYRELVWDELAGDPDGHKFESGVSLLLRAYAFADRYLIGELFYSIFKVLLSAVKDSQDKITASLISEAFHHGGYNTSPSILLTRCVVASSLNDPAAAAQMLEDCGAIRGFLPAFVIQISDARARASINDRCWWKSLGWGKMQSYERSLKVHAELVTGRAKKQTAEAPQSVFEQRG</sequence>
<gene>
    <name evidence="1" type="ORF">AMS68_007484</name>
</gene>
<accession>A0A6H0Y4L0</accession>
<dbReference type="InterPro" id="IPR011333">
    <property type="entry name" value="SKP1/BTB/POZ_sf"/>
</dbReference>
<dbReference type="Gene3D" id="3.30.710.10">
    <property type="entry name" value="Potassium Channel Kv1.1, Chain A"/>
    <property type="match status" value="1"/>
</dbReference>
<organism evidence="1 2">
    <name type="scientific">Peltaster fructicola</name>
    <dbReference type="NCBI Taxonomy" id="286661"/>
    <lineage>
        <taxon>Eukaryota</taxon>
        <taxon>Fungi</taxon>
        <taxon>Dikarya</taxon>
        <taxon>Ascomycota</taxon>
        <taxon>Pezizomycotina</taxon>
        <taxon>Dothideomycetes</taxon>
        <taxon>Dothideomycetes incertae sedis</taxon>
        <taxon>Peltaster</taxon>
    </lineage>
</organism>
<evidence type="ECO:0000313" key="2">
    <source>
        <dbReference type="Proteomes" id="UP000503462"/>
    </source>
</evidence>